<dbReference type="Gene3D" id="3.60.21.10">
    <property type="match status" value="1"/>
</dbReference>
<keyword evidence="5" id="KW-1015">Disulfide bond</keyword>
<evidence type="ECO:0000259" key="7">
    <source>
        <dbReference type="Pfam" id="PF00149"/>
    </source>
</evidence>
<dbReference type="SUPFAM" id="SSF56300">
    <property type="entry name" value="Metallo-dependent phosphatases"/>
    <property type="match status" value="1"/>
</dbReference>
<reference evidence="8 9" key="1">
    <citation type="journal article" date="2016" name="Mol. Biol. Evol.">
        <title>Comparative Genomics of Early-Diverging Mushroom-Forming Fungi Provides Insights into the Origins of Lignocellulose Decay Capabilities.</title>
        <authorList>
            <person name="Nagy L.G."/>
            <person name="Riley R."/>
            <person name="Tritt A."/>
            <person name="Adam C."/>
            <person name="Daum C."/>
            <person name="Floudas D."/>
            <person name="Sun H."/>
            <person name="Yadav J.S."/>
            <person name="Pangilinan J."/>
            <person name="Larsson K.H."/>
            <person name="Matsuura K."/>
            <person name="Barry K."/>
            <person name="Labutti K."/>
            <person name="Kuo R."/>
            <person name="Ohm R.A."/>
            <person name="Bhattacharya S.S."/>
            <person name="Shirouzu T."/>
            <person name="Yoshinaga Y."/>
            <person name="Martin F.M."/>
            <person name="Grigoriev I.V."/>
            <person name="Hibbett D.S."/>
        </authorList>
    </citation>
    <scope>NUCLEOTIDE SEQUENCE [LARGE SCALE GENOMIC DNA]</scope>
    <source>
        <strain evidence="8 9">CBS 109695</strain>
    </source>
</reference>
<name>A0A165YZP4_9AGAM</name>
<keyword evidence="4" id="KW-0862">Zinc</keyword>
<evidence type="ECO:0000256" key="6">
    <source>
        <dbReference type="SAM" id="SignalP"/>
    </source>
</evidence>
<keyword evidence="4" id="KW-0479">Metal-binding</keyword>
<feature type="disulfide bond" evidence="5">
    <location>
        <begin position="150"/>
        <end position="226"/>
    </location>
</feature>
<feature type="disulfide bond" evidence="5">
    <location>
        <begin position="675"/>
        <end position="679"/>
    </location>
</feature>
<evidence type="ECO:0000256" key="4">
    <source>
        <dbReference type="PIRSR" id="PIRSR000948-1"/>
    </source>
</evidence>
<dbReference type="GO" id="GO:0005615">
    <property type="term" value="C:extracellular space"/>
    <property type="evidence" value="ECO:0007669"/>
    <property type="project" value="TreeGrafter"/>
</dbReference>
<dbReference type="PANTHER" id="PTHR10340">
    <property type="entry name" value="SPHINGOMYELIN PHOSPHODIESTERASE"/>
    <property type="match status" value="1"/>
</dbReference>
<dbReference type="InterPro" id="IPR011160">
    <property type="entry name" value="Sphingomy_PDE"/>
</dbReference>
<sequence length="707" mass="75679">MLFDKISLSLSLLALVSQGALAKLSSSKSSASASTPSASSSKANSSALSVSASRITPSTYTAGGAFPTSLFSKYYNNPTATSAQPQPVVSDPVTHKTYAYDLTNPNTIPINDTQDPHPLPPRASSSLLLAHALTQVESLANSPVFANDKCGKCLAGLQVAKFLAMAAPEEGPTFAVTLCEKYAFSSTCATTYGINALGGVVTQVIANADVAGLDGQLICQNFLSLCPLPPASPLNLTNWFASPKPDPLPAAKAPSGERLKVLHISDFHLDARYATGAESNCTSGQCCRANNFNPTSPNKTLTAAPRFGAYGCDSPISLITSALASIPELAGTKESGFAWTMYTGDLVTHDLENQLSREFIEYTEVILYDLFKRTLGAGPVYAAIGNHDSYNKAQDAPHAIGGPLADQFSWNYDHVAELWDYEGWLPAAAVKQAKTTYAAYSVQRADGLRIISLNTNLWSKDNYFNYINMTDPDTSGMLRFLTDELQDAETAGDRVWVMGHILSGWDGTNSLLNPSDLFYQIVDRFTPHVIANIFFGHTHEDQLSVFYANNGTAMNSSTAGTVAWIGPSITPITNLNSGFRVYEVDSATFGIVDAHTWKADVSTFPSLDGQTENGPAYAYEYNTREAYGGNITWGPNDPLNATWWHLVTESMEANSSLVTDFNTYQGKSSPLSPDCTGACATAKICYIRSGSAPIAKQNCVAGYGSVQ</sequence>
<keyword evidence="3" id="KW-0326">Glycosidase</keyword>
<feature type="signal peptide" evidence="6">
    <location>
        <begin position="1"/>
        <end position="22"/>
    </location>
</feature>
<comment type="cofactor">
    <cofactor evidence="4">
        <name>Zn(2+)</name>
        <dbReference type="ChEBI" id="CHEBI:29105"/>
    </cofactor>
    <text evidence="4">Binds 2 Zn(2+) ions per subunit.</text>
</comment>
<evidence type="ECO:0000313" key="9">
    <source>
        <dbReference type="Proteomes" id="UP000076532"/>
    </source>
</evidence>
<feature type="binding site" evidence="4">
    <location>
        <position position="537"/>
    </location>
    <ligand>
        <name>Zn(2+)</name>
        <dbReference type="ChEBI" id="CHEBI:29105"/>
        <label>2</label>
    </ligand>
</feature>
<dbReference type="GO" id="GO:0016798">
    <property type="term" value="F:hydrolase activity, acting on glycosyl bonds"/>
    <property type="evidence" value="ECO:0007669"/>
    <property type="project" value="UniProtKB-KW"/>
</dbReference>
<proteinExistence type="inferred from homology"/>
<keyword evidence="9" id="KW-1185">Reference proteome</keyword>
<dbReference type="EMBL" id="KV417686">
    <property type="protein sequence ID" value="KZP10086.1"/>
    <property type="molecule type" value="Genomic_DNA"/>
</dbReference>
<dbReference type="STRING" id="436010.A0A165YZP4"/>
<dbReference type="PIRSF" id="PIRSF000948">
    <property type="entry name" value="Sphingomy_PDE"/>
    <property type="match status" value="1"/>
</dbReference>
<dbReference type="GO" id="GO:0046872">
    <property type="term" value="F:metal ion binding"/>
    <property type="evidence" value="ECO:0007669"/>
    <property type="project" value="UniProtKB-KW"/>
</dbReference>
<feature type="disulfide bond" evidence="5">
    <location>
        <begin position="281"/>
        <end position="286"/>
    </location>
</feature>
<feature type="binding site" evidence="4">
    <location>
        <position position="386"/>
    </location>
    <ligand>
        <name>Zn(2+)</name>
        <dbReference type="ChEBI" id="CHEBI:29105"/>
        <label>2</label>
    </ligand>
</feature>
<evidence type="ECO:0000256" key="3">
    <source>
        <dbReference type="PIRNR" id="PIRNR000948"/>
    </source>
</evidence>
<feature type="binding site" evidence="4">
    <location>
        <position position="500"/>
    </location>
    <ligand>
        <name>Zn(2+)</name>
        <dbReference type="ChEBI" id="CHEBI:29105"/>
        <label>2</label>
    </ligand>
</feature>
<dbReference type="InterPro" id="IPR041805">
    <property type="entry name" value="ASMase/PPN1_MPP"/>
</dbReference>
<comment type="similarity">
    <text evidence="3">Belongs to the acid sphingomyelinase family.</text>
</comment>
<accession>A0A165YZP4</accession>
<feature type="binding site" evidence="4">
    <location>
        <position position="266"/>
    </location>
    <ligand>
        <name>Zn(2+)</name>
        <dbReference type="ChEBI" id="CHEBI:29105"/>
        <label>1</label>
    </ligand>
</feature>
<dbReference type="Proteomes" id="UP000076532">
    <property type="component" value="Unassembled WGS sequence"/>
</dbReference>
<feature type="domain" description="Calcineurin-like phosphoesterase" evidence="7">
    <location>
        <begin position="259"/>
        <end position="540"/>
    </location>
</feature>
<dbReference type="Pfam" id="PF00149">
    <property type="entry name" value="Metallophos"/>
    <property type="match status" value="1"/>
</dbReference>
<protein>
    <recommendedName>
        <fullName evidence="3">Sphingomyelin phosphodiesterase</fullName>
    </recommendedName>
</protein>
<dbReference type="GO" id="GO:0004767">
    <property type="term" value="F:sphingomyelin phosphodiesterase activity"/>
    <property type="evidence" value="ECO:0007669"/>
    <property type="project" value="UniProtKB-UniRule"/>
</dbReference>
<feature type="disulfide bond" evidence="5">
    <location>
        <begin position="287"/>
        <end position="312"/>
    </location>
</feature>
<evidence type="ECO:0000256" key="5">
    <source>
        <dbReference type="PIRSR" id="PIRSR000948-2"/>
    </source>
</evidence>
<organism evidence="8 9">
    <name type="scientific">Athelia psychrophila</name>
    <dbReference type="NCBI Taxonomy" id="1759441"/>
    <lineage>
        <taxon>Eukaryota</taxon>
        <taxon>Fungi</taxon>
        <taxon>Dikarya</taxon>
        <taxon>Basidiomycota</taxon>
        <taxon>Agaricomycotina</taxon>
        <taxon>Agaricomycetes</taxon>
        <taxon>Agaricomycetidae</taxon>
        <taxon>Atheliales</taxon>
        <taxon>Atheliaceae</taxon>
        <taxon>Athelia</taxon>
    </lineage>
</organism>
<evidence type="ECO:0000256" key="1">
    <source>
        <dbReference type="ARBA" id="ARBA00022801"/>
    </source>
</evidence>
<gene>
    <name evidence="8" type="ORF">FIBSPDRAFT_838786</name>
</gene>
<feature type="binding site" evidence="4">
    <location>
        <position position="268"/>
    </location>
    <ligand>
        <name>Zn(2+)</name>
        <dbReference type="ChEBI" id="CHEBI:29105"/>
        <label>1</label>
    </ligand>
</feature>
<dbReference type="AlphaFoldDB" id="A0A165YZP4"/>
<evidence type="ECO:0000313" key="8">
    <source>
        <dbReference type="EMBL" id="KZP10086.1"/>
    </source>
</evidence>
<dbReference type="PANTHER" id="PTHR10340:SF27">
    <property type="entry name" value="ACL091CP"/>
    <property type="match status" value="1"/>
</dbReference>
<keyword evidence="1 3" id="KW-0378">Hydrolase</keyword>
<feature type="chain" id="PRO_5007869761" description="Sphingomyelin phosphodiesterase" evidence="6">
    <location>
        <begin position="23"/>
        <end position="707"/>
    </location>
</feature>
<evidence type="ECO:0000256" key="2">
    <source>
        <dbReference type="ARBA" id="ARBA00023180"/>
    </source>
</evidence>
<dbReference type="GO" id="GO:0006685">
    <property type="term" value="P:sphingomyelin catabolic process"/>
    <property type="evidence" value="ECO:0007669"/>
    <property type="project" value="UniProtKB-UniRule"/>
</dbReference>
<feature type="binding site" evidence="4">
    <location>
        <position position="345"/>
    </location>
    <ligand>
        <name>Zn(2+)</name>
        <dbReference type="ChEBI" id="CHEBI:29105"/>
        <label>1</label>
    </ligand>
</feature>
<keyword evidence="2" id="KW-0325">Glycoprotein</keyword>
<feature type="binding site" evidence="4">
    <location>
        <position position="539"/>
    </location>
    <ligand>
        <name>Zn(2+)</name>
        <dbReference type="ChEBI" id="CHEBI:29105"/>
        <label>1</label>
    </ligand>
</feature>
<comment type="function">
    <text evidence="3">Converts sphingomyelin to ceramide.</text>
</comment>
<dbReference type="InterPro" id="IPR004843">
    <property type="entry name" value="Calcineurin-like_PHP"/>
</dbReference>
<dbReference type="OrthoDB" id="282973at2759"/>
<feature type="binding site" evidence="4">
    <location>
        <position position="345"/>
    </location>
    <ligand>
        <name>Zn(2+)</name>
        <dbReference type="ChEBI" id="CHEBI:29105"/>
        <label>2</label>
    </ligand>
</feature>
<dbReference type="CDD" id="cd00842">
    <property type="entry name" value="MPP_ASMase"/>
    <property type="match status" value="1"/>
</dbReference>
<dbReference type="InterPro" id="IPR029052">
    <property type="entry name" value="Metallo-depent_PP-like"/>
</dbReference>
<dbReference type="GO" id="GO:0016020">
    <property type="term" value="C:membrane"/>
    <property type="evidence" value="ECO:0007669"/>
    <property type="project" value="GOC"/>
</dbReference>
<keyword evidence="6" id="KW-0732">Signal</keyword>